<evidence type="ECO:0000259" key="5">
    <source>
        <dbReference type="Pfam" id="PF01613"/>
    </source>
</evidence>
<keyword evidence="2" id="KW-0285">Flavoprotein</keyword>
<sequence length="186" mass="20787">MVVKFLDSTPLANYKILSNSITPRPIAWISTLSTDDIVNLAPFSFFAPLCATPVIFGVNIMNKSNGEFKDTLRNAKLTHKITISTVQVDFLESMQQTSNELPYNVSEAQQYGIELESISPTYPPIVKGSLVAFFCEFRDVLCFSKTSSTLIVEAKEVFIDDLVYTESLNFSIDNVGRVGKSFIYKQ</sequence>
<evidence type="ECO:0000256" key="1">
    <source>
        <dbReference type="ARBA" id="ARBA00001917"/>
    </source>
</evidence>
<protein>
    <submittedName>
        <fullName evidence="6">Flavin reductase domain protein FMN-binding protein</fullName>
    </submittedName>
    <submittedName>
        <fullName evidence="7">Flavin reductase family protein</fullName>
    </submittedName>
</protein>
<evidence type="ECO:0000313" key="7">
    <source>
        <dbReference type="EMBL" id="TLD99403.1"/>
    </source>
</evidence>
<proteinExistence type="inferred from homology"/>
<dbReference type="OrthoDB" id="9794638at2"/>
<dbReference type="InterPro" id="IPR002563">
    <property type="entry name" value="Flavin_Rdtase-like_dom"/>
</dbReference>
<dbReference type="EMBL" id="UGJE01000002">
    <property type="protein sequence ID" value="STQ85480.1"/>
    <property type="molecule type" value="Genomic_DNA"/>
</dbReference>
<organism evidence="6 9">
    <name type="scientific">Helicobacter muridarum</name>
    <dbReference type="NCBI Taxonomy" id="216"/>
    <lineage>
        <taxon>Bacteria</taxon>
        <taxon>Pseudomonadati</taxon>
        <taxon>Campylobacterota</taxon>
        <taxon>Epsilonproteobacteria</taxon>
        <taxon>Campylobacterales</taxon>
        <taxon>Helicobacteraceae</taxon>
        <taxon>Helicobacter</taxon>
    </lineage>
</organism>
<comment type="cofactor">
    <cofactor evidence="1">
        <name>FMN</name>
        <dbReference type="ChEBI" id="CHEBI:58210"/>
    </cofactor>
</comment>
<dbReference type="PANTHER" id="PTHR33798">
    <property type="entry name" value="FLAVOPROTEIN OXYGENASE"/>
    <property type="match status" value="1"/>
</dbReference>
<evidence type="ECO:0000256" key="2">
    <source>
        <dbReference type="ARBA" id="ARBA00022630"/>
    </source>
</evidence>
<gene>
    <name evidence="7" type="ORF">LS73_007350</name>
    <name evidence="6" type="ORF">NCTC12714_00265</name>
</gene>
<dbReference type="EMBL" id="JRPD02000018">
    <property type="protein sequence ID" value="TLD99403.1"/>
    <property type="molecule type" value="Genomic_DNA"/>
</dbReference>
<keyword evidence="9" id="KW-1185">Reference proteome</keyword>
<dbReference type="PANTHER" id="PTHR33798:SF5">
    <property type="entry name" value="FLAVIN REDUCTASE LIKE DOMAIN-CONTAINING PROTEIN"/>
    <property type="match status" value="1"/>
</dbReference>
<dbReference type="Proteomes" id="UP000255139">
    <property type="component" value="Unassembled WGS sequence"/>
</dbReference>
<dbReference type="RefSeq" id="WP_034558006.1">
    <property type="nucleotide sequence ID" value="NZ_FZML01000001.1"/>
</dbReference>
<evidence type="ECO:0000313" key="9">
    <source>
        <dbReference type="Proteomes" id="UP000255139"/>
    </source>
</evidence>
<name>A0A099U145_9HELI</name>
<dbReference type="SUPFAM" id="SSF50475">
    <property type="entry name" value="FMN-binding split barrel"/>
    <property type="match status" value="1"/>
</dbReference>
<accession>A0A099U145</accession>
<reference evidence="6 9" key="2">
    <citation type="submission" date="2018-06" db="EMBL/GenBank/DDBJ databases">
        <authorList>
            <consortium name="Pathogen Informatics"/>
            <person name="Doyle S."/>
        </authorList>
    </citation>
    <scope>NUCLEOTIDE SEQUENCE [LARGE SCALE GENOMIC DNA]</scope>
    <source>
        <strain evidence="6 9">NCTC12714</strain>
    </source>
</reference>
<dbReference type="AlphaFoldDB" id="A0A099U145"/>
<dbReference type="Pfam" id="PF01613">
    <property type="entry name" value="Flavin_Reduct"/>
    <property type="match status" value="1"/>
</dbReference>
<reference evidence="7 8" key="1">
    <citation type="journal article" date="2014" name="Genome Announc.">
        <title>Draft genome sequences of eight enterohepatic helicobacter species isolated from both laboratory and wild rodents.</title>
        <authorList>
            <person name="Sheh A."/>
            <person name="Shen Z."/>
            <person name="Fox J.G."/>
        </authorList>
    </citation>
    <scope>NUCLEOTIDE SEQUENCE [LARGE SCALE GENOMIC DNA]</scope>
    <source>
        <strain evidence="7 8">ST1</strain>
    </source>
</reference>
<dbReference type="GO" id="GO:0010181">
    <property type="term" value="F:FMN binding"/>
    <property type="evidence" value="ECO:0007669"/>
    <property type="project" value="InterPro"/>
</dbReference>
<evidence type="ECO:0000256" key="3">
    <source>
        <dbReference type="ARBA" id="ARBA00022643"/>
    </source>
</evidence>
<comment type="similarity">
    <text evidence="4">Belongs to the flavoredoxin family.</text>
</comment>
<dbReference type="Gene3D" id="2.30.110.10">
    <property type="entry name" value="Electron Transport, Fmn-binding Protein, Chain A"/>
    <property type="match status" value="1"/>
</dbReference>
<dbReference type="GO" id="GO:0016646">
    <property type="term" value="F:oxidoreductase activity, acting on the CH-NH group of donors, NAD or NADP as acceptor"/>
    <property type="evidence" value="ECO:0007669"/>
    <property type="project" value="UniProtKB-ARBA"/>
</dbReference>
<dbReference type="InterPro" id="IPR012349">
    <property type="entry name" value="Split_barrel_FMN-bd"/>
</dbReference>
<feature type="domain" description="Flavin reductase like" evidence="5">
    <location>
        <begin position="22"/>
        <end position="161"/>
    </location>
</feature>
<evidence type="ECO:0000313" key="6">
    <source>
        <dbReference type="EMBL" id="STQ85480.1"/>
    </source>
</evidence>
<dbReference type="Proteomes" id="UP000029922">
    <property type="component" value="Unassembled WGS sequence"/>
</dbReference>
<dbReference type="STRING" id="216.LS73_05455"/>
<evidence type="ECO:0000256" key="4">
    <source>
        <dbReference type="ARBA" id="ARBA00038054"/>
    </source>
</evidence>
<keyword evidence="3" id="KW-0288">FMN</keyword>
<evidence type="ECO:0000313" key="8">
    <source>
        <dbReference type="Proteomes" id="UP000029922"/>
    </source>
</evidence>